<feature type="region of interest" description="Disordered" evidence="1">
    <location>
        <begin position="32"/>
        <end position="65"/>
    </location>
</feature>
<gene>
    <name evidence="2" type="ORF">LI90_4398</name>
</gene>
<protein>
    <submittedName>
        <fullName evidence="2">Uncharacterized protein</fullName>
    </submittedName>
</protein>
<evidence type="ECO:0000256" key="1">
    <source>
        <dbReference type="SAM" id="MobiDB-lite"/>
    </source>
</evidence>
<dbReference type="AlphaFoldDB" id="A0A132MHJ8"/>
<keyword evidence="3" id="KW-1185">Reference proteome</keyword>
<comment type="caution">
    <text evidence="2">The sequence shown here is derived from an EMBL/GenBank/DDBJ whole genome shotgun (WGS) entry which is preliminary data.</text>
</comment>
<evidence type="ECO:0000313" key="2">
    <source>
        <dbReference type="EMBL" id="KWW97308.1"/>
    </source>
</evidence>
<dbReference type="EMBL" id="LAXD01000003">
    <property type="protein sequence ID" value="KWW97308.1"/>
    <property type="molecule type" value="Genomic_DNA"/>
</dbReference>
<proteinExistence type="predicted"/>
<organism evidence="2 3">
    <name type="scientific">Carbonactinospora thermoautotrophica</name>
    <dbReference type="NCBI Taxonomy" id="1469144"/>
    <lineage>
        <taxon>Bacteria</taxon>
        <taxon>Bacillati</taxon>
        <taxon>Actinomycetota</taxon>
        <taxon>Actinomycetes</taxon>
        <taxon>Kitasatosporales</taxon>
        <taxon>Carbonactinosporaceae</taxon>
        <taxon>Carbonactinospora</taxon>
    </lineage>
</organism>
<name>A0A132MHJ8_9ACTN</name>
<dbReference type="Proteomes" id="UP000070188">
    <property type="component" value="Unassembled WGS sequence"/>
</dbReference>
<evidence type="ECO:0000313" key="3">
    <source>
        <dbReference type="Proteomes" id="UP000070188"/>
    </source>
</evidence>
<accession>A0A132MHJ8</accession>
<sequence length="75" mass="8202">MRIPMLRAGSFFPRCRRRRRVDQALFAVVGKDSPARLEGPRPGRQHGWSPAGAPGLTPSPQLIPTEVAGRELISA</sequence>
<reference evidence="3" key="1">
    <citation type="submission" date="2015-04" db="EMBL/GenBank/DDBJ databases">
        <title>Physiological reanalysis, assessment of diazotrophy, and genome sequences of multiple isolates of Streptomyces thermoautotrophicus.</title>
        <authorList>
            <person name="MacKellar D.C."/>
            <person name="Lieber L."/>
            <person name="Norman J."/>
            <person name="Bolger A."/>
            <person name="Tobin C."/>
            <person name="Murray J.W."/>
            <person name="Chang R."/>
            <person name="Ford T."/>
            <person name="Nguyen P.Q."/>
            <person name="Woodward J."/>
            <person name="Permingeat H."/>
            <person name="Joshi N.S."/>
            <person name="Silver P.A."/>
            <person name="Usadel B."/>
            <person name="Rutherford A.W."/>
            <person name="Friesen M."/>
            <person name="Prell J."/>
        </authorList>
    </citation>
    <scope>NUCLEOTIDE SEQUENCE [LARGE SCALE GENOMIC DNA]</scope>
    <source>
        <strain evidence="3">H1</strain>
    </source>
</reference>